<dbReference type="SUPFAM" id="SSF51445">
    <property type="entry name" value="(Trans)glycosidases"/>
    <property type="match status" value="1"/>
</dbReference>
<dbReference type="Pfam" id="PF02837">
    <property type="entry name" value="Glyco_hydro_2_N"/>
    <property type="match status" value="1"/>
</dbReference>
<dbReference type="SUPFAM" id="SSF49303">
    <property type="entry name" value="beta-Galactosidase/glucuronidase domain"/>
    <property type="match status" value="2"/>
</dbReference>
<dbReference type="InterPro" id="IPR032312">
    <property type="entry name" value="LacZ_4"/>
</dbReference>
<proteinExistence type="inferred from homology"/>
<dbReference type="AlphaFoldDB" id="A0A5J4RU09"/>
<dbReference type="InterPro" id="IPR008979">
    <property type="entry name" value="Galactose-bd-like_sf"/>
</dbReference>
<dbReference type="PRINTS" id="PR00132">
    <property type="entry name" value="GLHYDRLASE2"/>
</dbReference>
<reference evidence="8" key="1">
    <citation type="submission" date="2019-03" db="EMBL/GenBank/DDBJ databases">
        <title>Single cell metagenomics reveals metabolic interactions within the superorganism composed of flagellate Streblomastix strix and complex community of Bacteroidetes bacteria on its surface.</title>
        <authorList>
            <person name="Treitli S.C."/>
            <person name="Kolisko M."/>
            <person name="Husnik F."/>
            <person name="Keeling P."/>
            <person name="Hampl V."/>
        </authorList>
    </citation>
    <scope>NUCLEOTIDE SEQUENCE</scope>
    <source>
        <strain evidence="8">STM</strain>
    </source>
</reference>
<evidence type="ECO:0000313" key="8">
    <source>
        <dbReference type="EMBL" id="KAA6337274.1"/>
    </source>
</evidence>
<dbReference type="InterPro" id="IPR006101">
    <property type="entry name" value="Glyco_hydro_2"/>
</dbReference>
<dbReference type="InterPro" id="IPR036156">
    <property type="entry name" value="Beta-gal/glucu_dom_sf"/>
</dbReference>
<evidence type="ECO:0000256" key="3">
    <source>
        <dbReference type="ARBA" id="ARBA00012756"/>
    </source>
</evidence>
<feature type="domain" description="Beta galactosidase small chain/" evidence="7">
    <location>
        <begin position="764"/>
        <end position="1039"/>
    </location>
</feature>
<dbReference type="EMBL" id="SNRY01000714">
    <property type="protein sequence ID" value="KAA6337274.1"/>
    <property type="molecule type" value="Genomic_DNA"/>
</dbReference>
<comment type="catalytic activity">
    <reaction evidence="1">
        <text>Hydrolysis of terminal non-reducing beta-D-galactose residues in beta-D-galactosides.</text>
        <dbReference type="EC" id="3.2.1.23"/>
    </reaction>
</comment>
<dbReference type="FunFam" id="2.60.40.10:FF:000680">
    <property type="entry name" value="Beta-galactosidase"/>
    <property type="match status" value="1"/>
</dbReference>
<comment type="caution">
    <text evidence="8">The sequence shown here is derived from an EMBL/GenBank/DDBJ whole genome shotgun (WGS) entry which is preliminary data.</text>
</comment>
<dbReference type="InterPro" id="IPR006102">
    <property type="entry name" value="Ig-like_GH2"/>
</dbReference>
<dbReference type="PANTHER" id="PTHR46323">
    <property type="entry name" value="BETA-GALACTOSIDASE"/>
    <property type="match status" value="1"/>
</dbReference>
<dbReference type="GO" id="GO:0005990">
    <property type="term" value="P:lactose catabolic process"/>
    <property type="evidence" value="ECO:0007669"/>
    <property type="project" value="TreeGrafter"/>
</dbReference>
<dbReference type="Pfam" id="PF02836">
    <property type="entry name" value="Glyco_hydro_2_C"/>
    <property type="match status" value="1"/>
</dbReference>
<dbReference type="PROSITE" id="PS00608">
    <property type="entry name" value="GLYCOSYL_HYDROL_F2_2"/>
    <property type="match status" value="1"/>
</dbReference>
<dbReference type="SMART" id="SM01038">
    <property type="entry name" value="Bgal_small_N"/>
    <property type="match status" value="1"/>
</dbReference>
<dbReference type="Gene3D" id="2.60.120.260">
    <property type="entry name" value="Galactose-binding domain-like"/>
    <property type="match status" value="1"/>
</dbReference>
<dbReference type="Gene3D" id="3.20.20.80">
    <property type="entry name" value="Glycosidases"/>
    <property type="match status" value="1"/>
</dbReference>
<dbReference type="InterPro" id="IPR050347">
    <property type="entry name" value="Bact_Beta-galactosidase"/>
</dbReference>
<dbReference type="InterPro" id="IPR006104">
    <property type="entry name" value="Glyco_hydro_2_N"/>
</dbReference>
<organism evidence="8">
    <name type="scientific">termite gut metagenome</name>
    <dbReference type="NCBI Taxonomy" id="433724"/>
    <lineage>
        <taxon>unclassified sequences</taxon>
        <taxon>metagenomes</taxon>
        <taxon>organismal metagenomes</taxon>
    </lineage>
</organism>
<name>A0A5J4RU09_9ZZZZ</name>
<evidence type="ECO:0000256" key="5">
    <source>
        <dbReference type="ARBA" id="ARBA00023295"/>
    </source>
</evidence>
<dbReference type="GO" id="GO:0030246">
    <property type="term" value="F:carbohydrate binding"/>
    <property type="evidence" value="ECO:0007669"/>
    <property type="project" value="InterPro"/>
</dbReference>
<dbReference type="Pfam" id="PF00703">
    <property type="entry name" value="Glyco_hydro_2"/>
    <property type="match status" value="1"/>
</dbReference>
<dbReference type="InterPro" id="IPR017853">
    <property type="entry name" value="GH"/>
</dbReference>
<keyword evidence="4 8" id="KW-0378">Hydrolase</keyword>
<keyword evidence="5 8" id="KW-0326">Glycosidase</keyword>
<dbReference type="InterPro" id="IPR004199">
    <property type="entry name" value="B-gal_small/dom_5"/>
</dbReference>
<dbReference type="InterPro" id="IPR013783">
    <property type="entry name" value="Ig-like_fold"/>
</dbReference>
<comment type="similarity">
    <text evidence="2">Belongs to the glycosyl hydrolase 2 family.</text>
</comment>
<evidence type="ECO:0000259" key="7">
    <source>
        <dbReference type="SMART" id="SM01038"/>
    </source>
</evidence>
<accession>A0A5J4RU09</accession>
<evidence type="ECO:0000256" key="6">
    <source>
        <dbReference type="ARBA" id="ARBA00032230"/>
    </source>
</evidence>
<dbReference type="Pfam" id="PF02929">
    <property type="entry name" value="Bgal_small_N"/>
    <property type="match status" value="1"/>
</dbReference>
<dbReference type="InterPro" id="IPR023232">
    <property type="entry name" value="Glyco_hydro_2_AS"/>
</dbReference>
<dbReference type="InterPro" id="IPR014718">
    <property type="entry name" value="GH-type_carb-bd"/>
</dbReference>
<dbReference type="PANTHER" id="PTHR46323:SF2">
    <property type="entry name" value="BETA-GALACTOSIDASE"/>
    <property type="match status" value="1"/>
</dbReference>
<dbReference type="FunFam" id="3.20.20.80:FF:000018">
    <property type="entry name" value="Beta-galactosidase"/>
    <property type="match status" value="1"/>
</dbReference>
<dbReference type="GO" id="GO:0009341">
    <property type="term" value="C:beta-galactosidase complex"/>
    <property type="evidence" value="ECO:0007669"/>
    <property type="project" value="InterPro"/>
</dbReference>
<evidence type="ECO:0000256" key="1">
    <source>
        <dbReference type="ARBA" id="ARBA00001412"/>
    </source>
</evidence>
<dbReference type="Gene3D" id="2.60.40.10">
    <property type="entry name" value="Immunoglobulins"/>
    <property type="match status" value="2"/>
</dbReference>
<evidence type="ECO:0000256" key="4">
    <source>
        <dbReference type="ARBA" id="ARBA00022801"/>
    </source>
</evidence>
<protein>
    <recommendedName>
        <fullName evidence="3">beta-galactosidase</fullName>
        <ecNumber evidence="3">3.2.1.23</ecNumber>
    </recommendedName>
    <alternativeName>
        <fullName evidence="6">Lactase</fullName>
    </alternativeName>
</protein>
<dbReference type="Gene3D" id="2.70.98.10">
    <property type="match status" value="1"/>
</dbReference>
<dbReference type="Pfam" id="PF16353">
    <property type="entry name" value="LacZ_4"/>
    <property type="match status" value="1"/>
</dbReference>
<dbReference type="SUPFAM" id="SSF49785">
    <property type="entry name" value="Galactose-binding domain-like"/>
    <property type="match status" value="1"/>
</dbReference>
<gene>
    <name evidence="8" type="ORF">EZS27_014634</name>
</gene>
<dbReference type="InterPro" id="IPR011013">
    <property type="entry name" value="Gal_mutarotase_sf_dom"/>
</dbReference>
<dbReference type="EC" id="3.2.1.23" evidence="3"/>
<dbReference type="SUPFAM" id="SSF74650">
    <property type="entry name" value="Galactose mutarotase-like"/>
    <property type="match status" value="1"/>
</dbReference>
<dbReference type="InterPro" id="IPR006103">
    <property type="entry name" value="Glyco_hydro_2_cat"/>
</dbReference>
<sequence>MKDLLKHALLGIIVSVSITNLPAQTPDWENPAIFAVNKEATRATALPYNNEDLAIKDVYEQSPYYLSLNGMWKFHWVKVPDERPKDFYKEDYNTGEWNDIKVPGNWELQGYGTPIYTNITYPYPKNPPHIPHSDNPVGSYKRVFSLPSAWENRRVYLHFEAGTSAMYVWVNGQKVGYSQVTKSPAEFDITPYVKSGKNSVAVEVYRWSDGSYLEDQDFWRLSGIDRNVYLYSTDQVRIQDFFAIPDLDASYKDASLNTTVTLKNFRNSSAEGVVELALFDESNQSVFRISKPVNIPSNSTTEVTLDRKIASPKLWSNEAPNLYTLLLTLKDPDGKIIETTSCRTGFRKVEIKNAQLLVNGKPIMVHGVNIHEHNQYTGHYVDRETMLKDIQTMKLFNINAVRTSHYPHSALWYKLCDEYGLFVCDEANIESHAMGAEWQNWFDKSKHPAYLPEWAPAHRDRITRLFERDKNHPSVILWSMGNECGNGPVFHEMYKWLKQRDPSRFVQFEQAGENENTDIVCPMYSHINSMKEYAARTNVTRPYIMCEYAHAMGNSTGNFQEYFDIIASAKHMQGGFIWDWVDQGLAANDENGRFYWGYGGDFGAAHYTHDENFCINGLVFPDRAPHPGLYEVKKVYQDILFKAKDISKGIISVENRFLYSNLSDYEFRWELIKNGKAEASGTIHPDQPAGTVKDITLTLPAVKAEKGTERFLNIYAYTKNATGLIPAGHEIAREQFAFNTNDYFDGQTFSTEKVNVKDGNHTLTFTCGDVAILFNQHSGELISYTYKGKRLLTDTPQPQFWRAPTDNDFGNRMPSTCQVWRTAGINKKLKTTDIKTADNSATLTFGYDLPDVASDYTIIYTVYADGRLQVNAHWKAGSNPLPEIPRFGMQIRLEQEFSNFTWYGRGPWENYSDRKTASFIGEYTSTVEEQYTPYVRPQENGNKTDVRWLTLTNNNGEGIRIDGLQPLSVSALNNLPEDFNKGILKKQQQHTNDINPRKEVILHVDLLQRGLGGDDSWGRGPHEEYLLKAKEYSYGYVISPARYTN</sequence>
<dbReference type="GO" id="GO:0004565">
    <property type="term" value="F:beta-galactosidase activity"/>
    <property type="evidence" value="ECO:0007669"/>
    <property type="project" value="UniProtKB-EC"/>
</dbReference>
<evidence type="ECO:0000256" key="2">
    <source>
        <dbReference type="ARBA" id="ARBA00007401"/>
    </source>
</evidence>